<feature type="transmembrane region" description="Helical" evidence="1">
    <location>
        <begin position="61"/>
        <end position="79"/>
    </location>
</feature>
<dbReference type="EMBL" id="CP036290">
    <property type="protein sequence ID" value="QDU86260.1"/>
    <property type="molecule type" value="Genomic_DNA"/>
</dbReference>
<dbReference type="AlphaFoldDB" id="A0A518D471"/>
<organism evidence="2 3">
    <name type="scientific">Rohdeia mirabilis</name>
    <dbReference type="NCBI Taxonomy" id="2528008"/>
    <lineage>
        <taxon>Bacteria</taxon>
        <taxon>Pseudomonadati</taxon>
        <taxon>Planctomycetota</taxon>
        <taxon>Planctomycetia</taxon>
        <taxon>Planctomycetia incertae sedis</taxon>
        <taxon>Rohdeia</taxon>
    </lineage>
</organism>
<keyword evidence="1" id="KW-1133">Transmembrane helix</keyword>
<protein>
    <submittedName>
        <fullName evidence="2">Uncharacterized protein</fullName>
    </submittedName>
</protein>
<evidence type="ECO:0000313" key="3">
    <source>
        <dbReference type="Proteomes" id="UP000319342"/>
    </source>
</evidence>
<keyword evidence="3" id="KW-1185">Reference proteome</keyword>
<keyword evidence="1" id="KW-0812">Transmembrane</keyword>
<keyword evidence="1" id="KW-0472">Membrane</keyword>
<evidence type="ECO:0000256" key="1">
    <source>
        <dbReference type="SAM" id="Phobius"/>
    </source>
</evidence>
<proteinExistence type="predicted"/>
<reference evidence="2 3" key="1">
    <citation type="submission" date="2019-02" db="EMBL/GenBank/DDBJ databases">
        <title>Deep-cultivation of Planctomycetes and their phenomic and genomic characterization uncovers novel biology.</title>
        <authorList>
            <person name="Wiegand S."/>
            <person name="Jogler M."/>
            <person name="Boedeker C."/>
            <person name="Pinto D."/>
            <person name="Vollmers J."/>
            <person name="Rivas-Marin E."/>
            <person name="Kohn T."/>
            <person name="Peeters S.H."/>
            <person name="Heuer A."/>
            <person name="Rast P."/>
            <person name="Oberbeckmann S."/>
            <person name="Bunk B."/>
            <person name="Jeske O."/>
            <person name="Meyerdierks A."/>
            <person name="Storesund J.E."/>
            <person name="Kallscheuer N."/>
            <person name="Luecker S."/>
            <person name="Lage O.M."/>
            <person name="Pohl T."/>
            <person name="Merkel B.J."/>
            <person name="Hornburger P."/>
            <person name="Mueller R.-W."/>
            <person name="Bruemmer F."/>
            <person name="Labrenz M."/>
            <person name="Spormann A.M."/>
            <person name="Op den Camp H."/>
            <person name="Overmann J."/>
            <person name="Amann R."/>
            <person name="Jetten M.S.M."/>
            <person name="Mascher T."/>
            <person name="Medema M.H."/>
            <person name="Devos D.P."/>
            <person name="Kaster A.-K."/>
            <person name="Ovreas L."/>
            <person name="Rohde M."/>
            <person name="Galperin M.Y."/>
            <person name="Jogler C."/>
        </authorList>
    </citation>
    <scope>NUCLEOTIDE SEQUENCE [LARGE SCALE GENOMIC DNA]</scope>
    <source>
        <strain evidence="2 3">Pla163</strain>
    </source>
</reference>
<feature type="transmembrane region" description="Helical" evidence="1">
    <location>
        <begin position="29"/>
        <end position="49"/>
    </location>
</feature>
<gene>
    <name evidence="2" type="ORF">Pla163_34110</name>
</gene>
<dbReference type="Proteomes" id="UP000319342">
    <property type="component" value="Chromosome"/>
</dbReference>
<evidence type="ECO:0000313" key="2">
    <source>
        <dbReference type="EMBL" id="QDU86260.1"/>
    </source>
</evidence>
<accession>A0A518D471</accession>
<name>A0A518D471_9BACT</name>
<sequence length="93" mass="9698">MDGSGPGPRRCPVAPVAAATVARVLVQTLLFLVLALSAIALVVLVLVDGSEDTVRPKLRRALFYTAVVFLVSAATIVVTSSGRTGSLLEAREH</sequence>